<evidence type="ECO:0000256" key="13">
    <source>
        <dbReference type="SAM" id="Phobius"/>
    </source>
</evidence>
<sequence>MGKNRYNNRRHPSVMLDAGYVSIRAIDICTSSKIIGLHGKKLFCVILTVFILFLISFINLTCLIVIMFKLDWTPFHKNGSKVFRFDKINQNIELYNQVTFNEAIYTTKIKDSTQIDLASNDQIDIYGDHNSILFDDDQILMNTEYFHMNHKLLVDFSNLHLFKFDDKKNTKIHLDHTNSQYIYSKELNLTAQNHLTISKVNKVLFSGENLVINTNRHNRRSVIRFDNNPRKLKNSDYRQKSSFGNLNFQSDSLYVDIPRSSYEENPRRIKANVYRICICNTTLLLLQSFAHQPCPLC</sequence>
<dbReference type="InterPro" id="IPR006875">
    <property type="entry name" value="Sarcoglycan"/>
</dbReference>
<evidence type="ECO:0000256" key="10">
    <source>
        <dbReference type="ARBA" id="ARBA00023157"/>
    </source>
</evidence>
<feature type="transmembrane region" description="Helical" evidence="13">
    <location>
        <begin position="42"/>
        <end position="68"/>
    </location>
</feature>
<dbReference type="Pfam" id="PF04790">
    <property type="entry name" value="Sarcoglycan_1"/>
    <property type="match status" value="1"/>
</dbReference>
<keyword evidence="7" id="KW-0735">Signal-anchor</keyword>
<evidence type="ECO:0000256" key="5">
    <source>
        <dbReference type="ARBA" id="ARBA00022490"/>
    </source>
</evidence>
<dbReference type="GO" id="GO:0005856">
    <property type="term" value="C:cytoskeleton"/>
    <property type="evidence" value="ECO:0007669"/>
    <property type="project" value="UniProtKB-SubCell"/>
</dbReference>
<keyword evidence="5" id="KW-0963">Cytoplasm</keyword>
<comment type="caution">
    <text evidence="14">The sequence shown here is derived from an EMBL/GenBank/DDBJ whole genome shotgun (WGS) entry which is preliminary data.</text>
</comment>
<protein>
    <recommendedName>
        <fullName evidence="16">Beta-sarcoglycan</fullName>
    </recommendedName>
</protein>
<name>A0A813VZB2_9BILA</name>
<evidence type="ECO:0000256" key="2">
    <source>
        <dbReference type="ARBA" id="ARBA00004274"/>
    </source>
</evidence>
<evidence type="ECO:0000256" key="6">
    <source>
        <dbReference type="ARBA" id="ARBA00022692"/>
    </source>
</evidence>
<dbReference type="EMBL" id="CAJNOE010000067">
    <property type="protein sequence ID" value="CAF0850406.1"/>
    <property type="molecule type" value="Genomic_DNA"/>
</dbReference>
<comment type="similarity">
    <text evidence="3">Belongs to the sarcoglycan beta/delta/gamma/zeta family.</text>
</comment>
<gene>
    <name evidence="14" type="ORF">IZO911_LOCUS9561</name>
</gene>
<evidence type="ECO:0000256" key="1">
    <source>
        <dbReference type="ARBA" id="ARBA00004245"/>
    </source>
</evidence>
<keyword evidence="6 13" id="KW-0812">Transmembrane</keyword>
<evidence type="ECO:0000313" key="14">
    <source>
        <dbReference type="EMBL" id="CAF0850406.1"/>
    </source>
</evidence>
<accession>A0A813VZB2</accession>
<evidence type="ECO:0000256" key="3">
    <source>
        <dbReference type="ARBA" id="ARBA00007574"/>
    </source>
</evidence>
<keyword evidence="4" id="KW-1003">Cell membrane</keyword>
<keyword evidence="12" id="KW-0206">Cytoskeleton</keyword>
<evidence type="ECO:0000313" key="15">
    <source>
        <dbReference type="Proteomes" id="UP000663860"/>
    </source>
</evidence>
<evidence type="ECO:0000256" key="4">
    <source>
        <dbReference type="ARBA" id="ARBA00022475"/>
    </source>
</evidence>
<organism evidence="14 15">
    <name type="scientific">Adineta steineri</name>
    <dbReference type="NCBI Taxonomy" id="433720"/>
    <lineage>
        <taxon>Eukaryota</taxon>
        <taxon>Metazoa</taxon>
        <taxon>Spiralia</taxon>
        <taxon>Gnathifera</taxon>
        <taxon>Rotifera</taxon>
        <taxon>Eurotatoria</taxon>
        <taxon>Bdelloidea</taxon>
        <taxon>Adinetida</taxon>
        <taxon>Adinetidae</taxon>
        <taxon>Adineta</taxon>
    </lineage>
</organism>
<keyword evidence="11" id="KW-0325">Glycoprotein</keyword>
<dbReference type="Proteomes" id="UP000663860">
    <property type="component" value="Unassembled WGS sequence"/>
</dbReference>
<keyword evidence="9 13" id="KW-0472">Membrane</keyword>
<evidence type="ECO:0000256" key="8">
    <source>
        <dbReference type="ARBA" id="ARBA00022989"/>
    </source>
</evidence>
<dbReference type="AlphaFoldDB" id="A0A813VZB2"/>
<keyword evidence="10" id="KW-1015">Disulfide bond</keyword>
<evidence type="ECO:0000256" key="7">
    <source>
        <dbReference type="ARBA" id="ARBA00022968"/>
    </source>
</evidence>
<proteinExistence type="inferred from homology"/>
<evidence type="ECO:0000256" key="11">
    <source>
        <dbReference type="ARBA" id="ARBA00023180"/>
    </source>
</evidence>
<comment type="subcellular location">
    <subcellularLocation>
        <location evidence="2">Cell membrane</location>
        <location evidence="2">Sarcolemma</location>
        <topology evidence="2">Single-pass type II membrane protein</topology>
    </subcellularLocation>
    <subcellularLocation>
        <location evidence="1">Cytoplasm</location>
        <location evidence="1">Cytoskeleton</location>
    </subcellularLocation>
</comment>
<evidence type="ECO:0000256" key="9">
    <source>
        <dbReference type="ARBA" id="ARBA00023136"/>
    </source>
</evidence>
<dbReference type="GO" id="GO:0042383">
    <property type="term" value="C:sarcolemma"/>
    <property type="evidence" value="ECO:0007669"/>
    <property type="project" value="UniProtKB-SubCell"/>
</dbReference>
<reference evidence="14" key="1">
    <citation type="submission" date="2021-02" db="EMBL/GenBank/DDBJ databases">
        <authorList>
            <person name="Nowell W R."/>
        </authorList>
    </citation>
    <scope>NUCLEOTIDE SEQUENCE</scope>
</reference>
<keyword evidence="8 13" id="KW-1133">Transmembrane helix</keyword>
<dbReference type="GO" id="GO:0016012">
    <property type="term" value="C:sarcoglycan complex"/>
    <property type="evidence" value="ECO:0007669"/>
    <property type="project" value="InterPro"/>
</dbReference>
<evidence type="ECO:0000256" key="12">
    <source>
        <dbReference type="ARBA" id="ARBA00023212"/>
    </source>
</evidence>
<evidence type="ECO:0008006" key="16">
    <source>
        <dbReference type="Google" id="ProtNLM"/>
    </source>
</evidence>